<feature type="non-terminal residue" evidence="1">
    <location>
        <position position="1"/>
    </location>
</feature>
<gene>
    <name evidence="1" type="primary">ORF221754</name>
</gene>
<name>A0A0B7C2E4_9EUPU</name>
<dbReference type="AlphaFoldDB" id="A0A0B7C2E4"/>
<organism evidence="1">
    <name type="scientific">Arion vulgaris</name>
    <dbReference type="NCBI Taxonomy" id="1028688"/>
    <lineage>
        <taxon>Eukaryota</taxon>
        <taxon>Metazoa</taxon>
        <taxon>Spiralia</taxon>
        <taxon>Lophotrochozoa</taxon>
        <taxon>Mollusca</taxon>
        <taxon>Gastropoda</taxon>
        <taxon>Heterobranchia</taxon>
        <taxon>Euthyneura</taxon>
        <taxon>Panpulmonata</taxon>
        <taxon>Eupulmonata</taxon>
        <taxon>Stylommatophora</taxon>
        <taxon>Helicina</taxon>
        <taxon>Arionoidea</taxon>
        <taxon>Arionidae</taxon>
        <taxon>Arion</taxon>
    </lineage>
</organism>
<protein>
    <submittedName>
        <fullName evidence="1">Uncharacterized protein</fullName>
    </submittedName>
</protein>
<accession>A0A0B7C2E4</accession>
<sequence length="65" mass="7504">NHSATETPEHKVLDTNNRHFLVMSIGMVTRHLYFTEIVQVLLALFQCSQKHSQDAKMSKLHKLIS</sequence>
<dbReference type="EMBL" id="HACG01052758">
    <property type="protein sequence ID" value="CEK99629.1"/>
    <property type="molecule type" value="Transcribed_RNA"/>
</dbReference>
<reference evidence="1" key="1">
    <citation type="submission" date="2014-12" db="EMBL/GenBank/DDBJ databases">
        <title>Insight into the proteome of Arion vulgaris.</title>
        <authorList>
            <person name="Aradska J."/>
            <person name="Bulat T."/>
            <person name="Smidak R."/>
            <person name="Sarate P."/>
            <person name="Gangsoo J."/>
            <person name="Sialana F."/>
            <person name="Bilban M."/>
            <person name="Lubec G."/>
        </authorList>
    </citation>
    <scope>NUCLEOTIDE SEQUENCE</scope>
    <source>
        <tissue evidence="1">Skin</tissue>
    </source>
</reference>
<proteinExistence type="predicted"/>
<evidence type="ECO:0000313" key="1">
    <source>
        <dbReference type="EMBL" id="CEK99629.1"/>
    </source>
</evidence>